<name>F5YC85_LEAAZ</name>
<reference evidence="2" key="1">
    <citation type="submission" date="2009-12" db="EMBL/GenBank/DDBJ databases">
        <title>Complete sequence of Treponema azotonutricium strain ZAS-9.</title>
        <authorList>
            <person name="Tetu S.G."/>
            <person name="Matson E."/>
            <person name="Ren Q."/>
            <person name="Seshadri R."/>
            <person name="Elbourne L."/>
            <person name="Hassan K.A."/>
            <person name="Durkin A."/>
            <person name="Radune D."/>
            <person name="Mohamoud Y."/>
            <person name="Shay R."/>
            <person name="Jin S."/>
            <person name="Zhang X."/>
            <person name="Lucey K."/>
            <person name="Ballor N.R."/>
            <person name="Ottesen E."/>
            <person name="Rosenthal R."/>
            <person name="Allen A."/>
            <person name="Leadbetter J.R."/>
            <person name="Paulsen I.T."/>
        </authorList>
    </citation>
    <scope>NUCLEOTIDE SEQUENCE [LARGE SCALE GENOMIC DNA]</scope>
    <source>
        <strain evidence="2">ATCC BAA-888 / DSM 13862 / ZAS-9</strain>
    </source>
</reference>
<dbReference type="STRING" id="545695.TREAZ_0487"/>
<dbReference type="KEGG" id="taz:TREAZ_0487"/>
<reference evidence="1 2" key="2">
    <citation type="journal article" date="2011" name="ISME J.">
        <title>RNA-seq reveals cooperative metabolic interactions between two termite-gut spirochete species in co-culture.</title>
        <authorList>
            <person name="Rosenthal A.Z."/>
            <person name="Matson E.G."/>
            <person name="Eldar A."/>
            <person name="Leadbetter J.R."/>
        </authorList>
    </citation>
    <scope>NUCLEOTIDE SEQUENCE [LARGE SCALE GENOMIC DNA]</scope>
    <source>
        <strain evidence="2">ATCC BAA-888 / DSM 13862 / ZAS-9</strain>
    </source>
</reference>
<dbReference type="AlphaFoldDB" id="F5YC85"/>
<dbReference type="InParanoid" id="F5YC85"/>
<evidence type="ECO:0000313" key="1">
    <source>
        <dbReference type="EMBL" id="AEF81912.1"/>
    </source>
</evidence>
<protein>
    <submittedName>
        <fullName evidence="1">Uncharacterized protein</fullName>
    </submittedName>
</protein>
<proteinExistence type="predicted"/>
<keyword evidence="2" id="KW-1185">Reference proteome</keyword>
<organism evidence="1 2">
    <name type="scientific">Leadbettera azotonutricia (strain ATCC BAA-888 / DSM 13862 / ZAS-9)</name>
    <name type="common">Treponema azotonutricium</name>
    <dbReference type="NCBI Taxonomy" id="545695"/>
    <lineage>
        <taxon>Bacteria</taxon>
        <taxon>Pseudomonadati</taxon>
        <taxon>Spirochaetota</taxon>
        <taxon>Spirochaetia</taxon>
        <taxon>Spirochaetales</taxon>
        <taxon>Breznakiellaceae</taxon>
        <taxon>Leadbettera</taxon>
    </lineage>
</organism>
<evidence type="ECO:0000313" key="2">
    <source>
        <dbReference type="Proteomes" id="UP000009222"/>
    </source>
</evidence>
<dbReference type="Proteomes" id="UP000009222">
    <property type="component" value="Chromosome"/>
</dbReference>
<dbReference type="EMBL" id="CP001841">
    <property type="protein sequence ID" value="AEF81912.1"/>
    <property type="molecule type" value="Genomic_DNA"/>
</dbReference>
<sequence>MDSLLPAETCPITGMRAIFGHNLIQLIRFLGNSQCIAKKR</sequence>
<accession>F5YC85</accession>
<gene>
    <name evidence="1" type="ordered locus">TREAZ_0487</name>
</gene>
<dbReference type="HOGENOM" id="CLU_3298074_0_0_12"/>